<reference evidence="14 15" key="1">
    <citation type="submission" date="2018-09" db="EMBL/GenBank/DDBJ databases">
        <title>Genomic Encyclopedia of Archaeal and Bacterial Type Strains, Phase II (KMG-II): from individual species to whole genera.</title>
        <authorList>
            <person name="Goeker M."/>
        </authorList>
    </citation>
    <scope>NUCLEOTIDE SEQUENCE [LARGE SCALE GENOMIC DNA]</scope>
    <source>
        <strain evidence="14 15">DSM 17008</strain>
    </source>
</reference>
<evidence type="ECO:0000313" key="15">
    <source>
        <dbReference type="Proteomes" id="UP000285120"/>
    </source>
</evidence>
<keyword evidence="4 10" id="KW-0963">Cytoplasm</keyword>
<name>A0A419V3J2_9BACL</name>
<evidence type="ECO:0000256" key="3">
    <source>
        <dbReference type="ARBA" id="ARBA00011738"/>
    </source>
</evidence>
<accession>A0A419V3J2</accession>
<evidence type="ECO:0000313" key="14">
    <source>
        <dbReference type="EMBL" id="RKD73044.1"/>
    </source>
</evidence>
<dbReference type="Gene3D" id="2.30.22.10">
    <property type="entry name" value="Head domain of nucleotide exchange factor GrpE"/>
    <property type="match status" value="1"/>
</dbReference>
<evidence type="ECO:0000256" key="10">
    <source>
        <dbReference type="HAMAP-Rule" id="MF_01151"/>
    </source>
</evidence>
<evidence type="ECO:0000256" key="11">
    <source>
        <dbReference type="RuleBase" id="RU000639"/>
    </source>
</evidence>
<dbReference type="RefSeq" id="WP_120193583.1">
    <property type="nucleotide sequence ID" value="NZ_RAPK01000009.1"/>
</dbReference>
<sequence length="193" mass="22193">MKKDEPLSNEETETVNDEKQEESTEEDTVEIIDNDTSDEAVSEDAQRIEELEAEVLEWKNRSLRTQADLDNVRKRAKDEKVKLEKYRAEKLLLGMMPALDNFERALKAEPEGEEAKSIYKGVEMVFNQLKEAAEAEGLQEMPTVGEMFDPHYHQAVMQVEEEGFESNQIVEELQKGYLLKDKVLRPAMVKVNA</sequence>
<evidence type="ECO:0000256" key="9">
    <source>
        <dbReference type="ARBA" id="ARBA00076414"/>
    </source>
</evidence>
<comment type="subcellular location">
    <subcellularLocation>
        <location evidence="1 10">Cytoplasm</location>
    </subcellularLocation>
</comment>
<evidence type="ECO:0000256" key="8">
    <source>
        <dbReference type="ARBA" id="ARBA00072274"/>
    </source>
</evidence>
<protein>
    <recommendedName>
        <fullName evidence="8 10">Protein GrpE</fullName>
    </recommendedName>
    <alternativeName>
        <fullName evidence="9 10">HSP-70 cofactor</fullName>
    </alternativeName>
</protein>
<dbReference type="AlphaFoldDB" id="A0A419V3J2"/>
<organism evidence="14 15">
    <name type="scientific">Sinobaca qinghaiensis</name>
    <dbReference type="NCBI Taxonomy" id="342944"/>
    <lineage>
        <taxon>Bacteria</taxon>
        <taxon>Bacillati</taxon>
        <taxon>Bacillota</taxon>
        <taxon>Bacilli</taxon>
        <taxon>Bacillales</taxon>
        <taxon>Sporolactobacillaceae</taxon>
        <taxon>Sinobaca</taxon>
    </lineage>
</organism>
<dbReference type="InterPro" id="IPR000740">
    <property type="entry name" value="GrpE"/>
</dbReference>
<dbReference type="PROSITE" id="PS01071">
    <property type="entry name" value="GRPE"/>
    <property type="match status" value="1"/>
</dbReference>
<evidence type="ECO:0000256" key="4">
    <source>
        <dbReference type="ARBA" id="ARBA00022490"/>
    </source>
</evidence>
<feature type="compositionally biased region" description="Acidic residues" evidence="13">
    <location>
        <begin position="23"/>
        <end position="42"/>
    </location>
</feature>
<dbReference type="CDD" id="cd00446">
    <property type="entry name" value="GrpE"/>
    <property type="match status" value="1"/>
</dbReference>
<dbReference type="GO" id="GO:0042803">
    <property type="term" value="F:protein homodimerization activity"/>
    <property type="evidence" value="ECO:0007669"/>
    <property type="project" value="InterPro"/>
</dbReference>
<dbReference type="EMBL" id="RAPK01000009">
    <property type="protein sequence ID" value="RKD73044.1"/>
    <property type="molecule type" value="Genomic_DNA"/>
</dbReference>
<evidence type="ECO:0000256" key="7">
    <source>
        <dbReference type="ARBA" id="ARBA00053401"/>
    </source>
</evidence>
<dbReference type="HAMAP" id="MF_01151">
    <property type="entry name" value="GrpE"/>
    <property type="match status" value="1"/>
</dbReference>
<dbReference type="NCBIfam" id="NF010738">
    <property type="entry name" value="PRK14140.1"/>
    <property type="match status" value="1"/>
</dbReference>
<dbReference type="GO" id="GO:0000774">
    <property type="term" value="F:adenyl-nucleotide exchange factor activity"/>
    <property type="evidence" value="ECO:0007669"/>
    <property type="project" value="InterPro"/>
</dbReference>
<comment type="subunit">
    <text evidence="3 10">Homodimer.</text>
</comment>
<dbReference type="SUPFAM" id="SSF58014">
    <property type="entry name" value="Coiled-coil domain of nucleotide exchange factor GrpE"/>
    <property type="match status" value="1"/>
</dbReference>
<dbReference type="GO" id="GO:0006457">
    <property type="term" value="P:protein folding"/>
    <property type="evidence" value="ECO:0007669"/>
    <property type="project" value="InterPro"/>
</dbReference>
<keyword evidence="5 10" id="KW-0346">Stress response</keyword>
<evidence type="ECO:0000256" key="2">
    <source>
        <dbReference type="ARBA" id="ARBA00009054"/>
    </source>
</evidence>
<dbReference type="SUPFAM" id="SSF51064">
    <property type="entry name" value="Head domain of nucleotide exchange factor GrpE"/>
    <property type="match status" value="1"/>
</dbReference>
<evidence type="ECO:0000256" key="6">
    <source>
        <dbReference type="ARBA" id="ARBA00023186"/>
    </source>
</evidence>
<dbReference type="OrthoDB" id="9812586at2"/>
<dbReference type="PANTHER" id="PTHR21237">
    <property type="entry name" value="GRPE PROTEIN"/>
    <property type="match status" value="1"/>
</dbReference>
<feature type="region of interest" description="Disordered" evidence="13">
    <location>
        <begin position="1"/>
        <end position="45"/>
    </location>
</feature>
<dbReference type="Gene3D" id="3.90.20.20">
    <property type="match status" value="1"/>
</dbReference>
<comment type="function">
    <text evidence="7 10 11">Participates actively in the response to hyperosmotic and heat shock by preventing the aggregation of stress-denatured proteins, in association with DnaK and GrpE. It is the nucleotide exchange factor for DnaK and may function as a thermosensor. Unfolded proteins bind initially to DnaJ; upon interaction with the DnaJ-bound protein, DnaK hydrolyzes its bound ATP, resulting in the formation of a stable complex. GrpE releases ADP from DnaK; ATP binding to DnaK triggers the release of the substrate protein, thus completing the reaction cycle. Several rounds of ATP-dependent interactions between DnaJ, DnaK and GrpE are required for fully efficient folding.</text>
</comment>
<dbReference type="GO" id="GO:0005737">
    <property type="term" value="C:cytoplasm"/>
    <property type="evidence" value="ECO:0007669"/>
    <property type="project" value="UniProtKB-SubCell"/>
</dbReference>
<dbReference type="FunFam" id="2.30.22.10:FF:000001">
    <property type="entry name" value="Protein GrpE"/>
    <property type="match status" value="1"/>
</dbReference>
<evidence type="ECO:0000256" key="5">
    <source>
        <dbReference type="ARBA" id="ARBA00023016"/>
    </source>
</evidence>
<gene>
    <name evidence="10" type="primary">grpE</name>
    <name evidence="14" type="ORF">ATL39_2246</name>
</gene>
<dbReference type="InterPro" id="IPR009012">
    <property type="entry name" value="GrpE_head"/>
</dbReference>
<dbReference type="Proteomes" id="UP000285120">
    <property type="component" value="Unassembled WGS sequence"/>
</dbReference>
<evidence type="ECO:0000256" key="13">
    <source>
        <dbReference type="SAM" id="MobiDB-lite"/>
    </source>
</evidence>
<comment type="similarity">
    <text evidence="2 10 12">Belongs to the GrpE family.</text>
</comment>
<evidence type="ECO:0000256" key="12">
    <source>
        <dbReference type="RuleBase" id="RU004478"/>
    </source>
</evidence>
<proteinExistence type="inferred from homology"/>
<dbReference type="PANTHER" id="PTHR21237:SF23">
    <property type="entry name" value="GRPE PROTEIN HOMOLOG, MITOCHONDRIAL"/>
    <property type="match status" value="1"/>
</dbReference>
<keyword evidence="15" id="KW-1185">Reference proteome</keyword>
<dbReference type="Pfam" id="PF01025">
    <property type="entry name" value="GrpE"/>
    <property type="match status" value="1"/>
</dbReference>
<comment type="caution">
    <text evidence="14">The sequence shown here is derived from an EMBL/GenBank/DDBJ whole genome shotgun (WGS) entry which is preliminary data.</text>
</comment>
<dbReference type="GO" id="GO:0051087">
    <property type="term" value="F:protein-folding chaperone binding"/>
    <property type="evidence" value="ECO:0007669"/>
    <property type="project" value="InterPro"/>
</dbReference>
<keyword evidence="6 10" id="KW-0143">Chaperone</keyword>
<dbReference type="PRINTS" id="PR00773">
    <property type="entry name" value="GRPEPROTEIN"/>
</dbReference>
<dbReference type="GO" id="GO:0051082">
    <property type="term" value="F:unfolded protein binding"/>
    <property type="evidence" value="ECO:0007669"/>
    <property type="project" value="TreeGrafter"/>
</dbReference>
<dbReference type="InterPro" id="IPR013805">
    <property type="entry name" value="GrpE_CC"/>
</dbReference>
<evidence type="ECO:0000256" key="1">
    <source>
        <dbReference type="ARBA" id="ARBA00004496"/>
    </source>
</evidence>